<dbReference type="OrthoDB" id="5413793at2759"/>
<dbReference type="AlphaFoldDB" id="A0A8H7WB91"/>
<keyword evidence="4 7" id="KW-0472">Membrane</keyword>
<comment type="subcellular location">
    <subcellularLocation>
        <location evidence="1">Membrane</location>
        <topology evidence="1">Multi-pass membrane protein</topology>
    </subcellularLocation>
</comment>
<dbReference type="Proteomes" id="UP000664132">
    <property type="component" value="Unassembled WGS sequence"/>
</dbReference>
<sequence>MSTLFSPGTDFRSTPDYKGYVLQALNATLIPITTLIFGTRIYVRVFMTKNPGLDDGFAFVAFLFAVGLSSFDLVGVKYGSGAHIYLIPQESLLKFFNVLVTQNLWYFWCTCFVRLAVAAFLPRLSKEKLYLYLVYGIASFTVLQTFVCFLYKLLECKPVSDLWLPPHTPGTKCVSDAANEIMMTINAGFGIFIDCVLLGLPIWIISKKMIMSRKMIQVVAIFCVGIFVVVTGVVRLFYMKTLSFASDPTFHMSTIGVWSDLEAHIGLWCACFPALQPILRIVSFKLGLRTKLLSYGDTPGKKSAGASGHLGGASGVQRSNHGYLRSGNGIDVKGTETDSDSQKGIISKDKSFEMESMGQIHKQTDVQVSVEERQDGHKKVGRQESWIDL</sequence>
<keyword evidence="2 7" id="KW-0812">Transmembrane</keyword>
<feature type="transmembrane region" description="Helical" evidence="7">
    <location>
        <begin position="20"/>
        <end position="43"/>
    </location>
</feature>
<dbReference type="Pfam" id="PF20684">
    <property type="entry name" value="Fung_rhodopsin"/>
    <property type="match status" value="1"/>
</dbReference>
<evidence type="ECO:0000256" key="1">
    <source>
        <dbReference type="ARBA" id="ARBA00004141"/>
    </source>
</evidence>
<protein>
    <recommendedName>
        <fullName evidence="8">Rhodopsin domain-containing protein</fullName>
    </recommendedName>
</protein>
<name>A0A8H7WB91_9HELO</name>
<keyword evidence="10" id="KW-1185">Reference proteome</keyword>
<dbReference type="GO" id="GO:0016020">
    <property type="term" value="C:membrane"/>
    <property type="evidence" value="ECO:0007669"/>
    <property type="project" value="UniProtKB-SubCell"/>
</dbReference>
<reference evidence="9" key="1">
    <citation type="submission" date="2021-02" db="EMBL/GenBank/DDBJ databases">
        <title>Genome sequence Cadophora malorum strain M34.</title>
        <authorList>
            <person name="Stefanovic E."/>
            <person name="Vu D."/>
            <person name="Scully C."/>
            <person name="Dijksterhuis J."/>
            <person name="Roader J."/>
            <person name="Houbraken J."/>
        </authorList>
    </citation>
    <scope>NUCLEOTIDE SEQUENCE</scope>
    <source>
        <strain evidence="9">M34</strain>
    </source>
</reference>
<evidence type="ECO:0000256" key="3">
    <source>
        <dbReference type="ARBA" id="ARBA00022989"/>
    </source>
</evidence>
<comment type="similarity">
    <text evidence="5">Belongs to the SAT4 family.</text>
</comment>
<organism evidence="9 10">
    <name type="scientific">Cadophora malorum</name>
    <dbReference type="NCBI Taxonomy" id="108018"/>
    <lineage>
        <taxon>Eukaryota</taxon>
        <taxon>Fungi</taxon>
        <taxon>Dikarya</taxon>
        <taxon>Ascomycota</taxon>
        <taxon>Pezizomycotina</taxon>
        <taxon>Leotiomycetes</taxon>
        <taxon>Helotiales</taxon>
        <taxon>Ploettnerulaceae</taxon>
        <taxon>Cadophora</taxon>
    </lineage>
</organism>
<feature type="domain" description="Rhodopsin" evidence="8">
    <location>
        <begin position="40"/>
        <end position="280"/>
    </location>
</feature>
<feature type="transmembrane region" description="Helical" evidence="7">
    <location>
        <begin position="185"/>
        <end position="206"/>
    </location>
</feature>
<feature type="transmembrane region" description="Helical" evidence="7">
    <location>
        <begin position="55"/>
        <end position="76"/>
    </location>
</feature>
<dbReference type="PANTHER" id="PTHR33048:SF129">
    <property type="entry name" value="INTEGRAL MEMBRANE PROTEIN-RELATED"/>
    <property type="match status" value="1"/>
</dbReference>
<dbReference type="EMBL" id="JAFJYH010000091">
    <property type="protein sequence ID" value="KAG4420104.1"/>
    <property type="molecule type" value="Genomic_DNA"/>
</dbReference>
<accession>A0A8H7WB91</accession>
<keyword evidence="3 7" id="KW-1133">Transmembrane helix</keyword>
<proteinExistence type="inferred from homology"/>
<evidence type="ECO:0000256" key="5">
    <source>
        <dbReference type="ARBA" id="ARBA00038359"/>
    </source>
</evidence>
<evidence type="ECO:0000259" key="8">
    <source>
        <dbReference type="Pfam" id="PF20684"/>
    </source>
</evidence>
<dbReference type="InterPro" id="IPR049326">
    <property type="entry name" value="Rhodopsin_dom_fungi"/>
</dbReference>
<evidence type="ECO:0000313" key="10">
    <source>
        <dbReference type="Proteomes" id="UP000664132"/>
    </source>
</evidence>
<evidence type="ECO:0000256" key="4">
    <source>
        <dbReference type="ARBA" id="ARBA00023136"/>
    </source>
</evidence>
<feature type="region of interest" description="Disordered" evidence="6">
    <location>
        <begin position="301"/>
        <end position="344"/>
    </location>
</feature>
<dbReference type="PANTHER" id="PTHR33048">
    <property type="entry name" value="PTH11-LIKE INTEGRAL MEMBRANE PROTEIN (AFU_ORTHOLOGUE AFUA_5G11245)"/>
    <property type="match status" value="1"/>
</dbReference>
<feature type="transmembrane region" description="Helical" evidence="7">
    <location>
        <begin position="129"/>
        <end position="154"/>
    </location>
</feature>
<feature type="transmembrane region" description="Helical" evidence="7">
    <location>
        <begin position="104"/>
        <end position="122"/>
    </location>
</feature>
<evidence type="ECO:0000313" key="9">
    <source>
        <dbReference type="EMBL" id="KAG4420104.1"/>
    </source>
</evidence>
<feature type="region of interest" description="Disordered" evidence="6">
    <location>
        <begin position="362"/>
        <end position="389"/>
    </location>
</feature>
<evidence type="ECO:0000256" key="7">
    <source>
        <dbReference type="SAM" id="Phobius"/>
    </source>
</evidence>
<evidence type="ECO:0000256" key="6">
    <source>
        <dbReference type="SAM" id="MobiDB-lite"/>
    </source>
</evidence>
<dbReference type="InterPro" id="IPR052337">
    <property type="entry name" value="SAT4-like"/>
</dbReference>
<gene>
    <name evidence="9" type="ORF">IFR04_006763</name>
</gene>
<feature type="compositionally biased region" description="Basic and acidic residues" evidence="6">
    <location>
        <begin position="370"/>
        <end position="382"/>
    </location>
</feature>
<comment type="caution">
    <text evidence="9">The sequence shown here is derived from an EMBL/GenBank/DDBJ whole genome shotgun (WGS) entry which is preliminary data.</text>
</comment>
<feature type="transmembrane region" description="Helical" evidence="7">
    <location>
        <begin position="218"/>
        <end position="238"/>
    </location>
</feature>
<evidence type="ECO:0000256" key="2">
    <source>
        <dbReference type="ARBA" id="ARBA00022692"/>
    </source>
</evidence>